<evidence type="ECO:0000256" key="1">
    <source>
        <dbReference type="ARBA" id="ARBA00004236"/>
    </source>
</evidence>
<keyword evidence="4 6" id="KW-0807">Transducer</keyword>
<dbReference type="GO" id="GO:0005886">
    <property type="term" value="C:plasma membrane"/>
    <property type="evidence" value="ECO:0007669"/>
    <property type="project" value="UniProtKB-SubCell"/>
</dbReference>
<gene>
    <name evidence="11" type="ORF">FFV09_18150</name>
</gene>
<feature type="transmembrane region" description="Helical" evidence="8">
    <location>
        <begin position="192"/>
        <end position="212"/>
    </location>
</feature>
<evidence type="ECO:0000256" key="8">
    <source>
        <dbReference type="SAM" id="Phobius"/>
    </source>
</evidence>
<evidence type="ECO:0000256" key="6">
    <source>
        <dbReference type="PROSITE-ProRule" id="PRU00284"/>
    </source>
</evidence>
<keyword evidence="8" id="KW-0812">Transmembrane</keyword>
<dbReference type="InterPro" id="IPR024478">
    <property type="entry name" value="HlyB_4HB_MCP"/>
</dbReference>
<name>A0A4Y6V1R1_SACBS</name>
<proteinExistence type="inferred from homology"/>
<evidence type="ECO:0000256" key="5">
    <source>
        <dbReference type="ARBA" id="ARBA00029447"/>
    </source>
</evidence>
<evidence type="ECO:0000259" key="9">
    <source>
        <dbReference type="PROSITE" id="PS50111"/>
    </source>
</evidence>
<dbReference type="Gene3D" id="6.10.340.10">
    <property type="match status" value="1"/>
</dbReference>
<dbReference type="Pfam" id="PF00672">
    <property type="entry name" value="HAMP"/>
    <property type="match status" value="1"/>
</dbReference>
<dbReference type="OrthoDB" id="358716at2"/>
<dbReference type="SMART" id="SM00304">
    <property type="entry name" value="HAMP"/>
    <property type="match status" value="1"/>
</dbReference>
<evidence type="ECO:0000313" key="12">
    <source>
        <dbReference type="Proteomes" id="UP000316968"/>
    </source>
</evidence>
<dbReference type="SMART" id="SM00283">
    <property type="entry name" value="MA"/>
    <property type="match status" value="1"/>
</dbReference>
<dbReference type="InterPro" id="IPR003660">
    <property type="entry name" value="HAMP_dom"/>
</dbReference>
<protein>
    <submittedName>
        <fullName evidence="11">Methyl-accepting chemotaxis protein</fullName>
    </submittedName>
</protein>
<organism evidence="11 12">
    <name type="scientific">Saccharibacillus brassicae</name>
    <dbReference type="NCBI Taxonomy" id="2583377"/>
    <lineage>
        <taxon>Bacteria</taxon>
        <taxon>Bacillati</taxon>
        <taxon>Bacillota</taxon>
        <taxon>Bacilli</taxon>
        <taxon>Bacillales</taxon>
        <taxon>Paenibacillaceae</taxon>
        <taxon>Saccharibacillus</taxon>
    </lineage>
</organism>
<comment type="subcellular location">
    <subcellularLocation>
        <location evidence="1">Cell membrane</location>
    </subcellularLocation>
</comment>
<dbReference type="Gene3D" id="1.10.287.950">
    <property type="entry name" value="Methyl-accepting chemotaxis protein"/>
    <property type="match status" value="1"/>
</dbReference>
<feature type="region of interest" description="Disordered" evidence="7">
    <location>
        <begin position="293"/>
        <end position="314"/>
    </location>
</feature>
<dbReference type="Proteomes" id="UP000316968">
    <property type="component" value="Chromosome"/>
</dbReference>
<keyword evidence="2" id="KW-1003">Cell membrane</keyword>
<dbReference type="CDD" id="cd06225">
    <property type="entry name" value="HAMP"/>
    <property type="match status" value="1"/>
</dbReference>
<dbReference type="AlphaFoldDB" id="A0A4Y6V1R1"/>
<evidence type="ECO:0000256" key="7">
    <source>
        <dbReference type="SAM" id="MobiDB-lite"/>
    </source>
</evidence>
<dbReference type="PANTHER" id="PTHR32089:SF112">
    <property type="entry name" value="LYSOZYME-LIKE PROTEIN-RELATED"/>
    <property type="match status" value="1"/>
</dbReference>
<dbReference type="EMBL" id="CP041217">
    <property type="protein sequence ID" value="QDH22596.1"/>
    <property type="molecule type" value="Genomic_DNA"/>
</dbReference>
<dbReference type="GO" id="GO:0004888">
    <property type="term" value="F:transmembrane signaling receptor activity"/>
    <property type="evidence" value="ECO:0007669"/>
    <property type="project" value="InterPro"/>
</dbReference>
<dbReference type="GO" id="GO:0006935">
    <property type="term" value="P:chemotaxis"/>
    <property type="evidence" value="ECO:0007669"/>
    <property type="project" value="InterPro"/>
</dbReference>
<evidence type="ECO:0000313" key="11">
    <source>
        <dbReference type="EMBL" id="QDH22596.1"/>
    </source>
</evidence>
<keyword evidence="3 8" id="KW-0472">Membrane</keyword>
<feature type="domain" description="HAMP" evidence="10">
    <location>
        <begin position="213"/>
        <end position="265"/>
    </location>
</feature>
<evidence type="ECO:0000259" key="10">
    <source>
        <dbReference type="PROSITE" id="PS50885"/>
    </source>
</evidence>
<evidence type="ECO:0000256" key="4">
    <source>
        <dbReference type="ARBA" id="ARBA00023224"/>
    </source>
</evidence>
<dbReference type="PROSITE" id="PS50885">
    <property type="entry name" value="HAMP"/>
    <property type="match status" value="1"/>
</dbReference>
<dbReference type="CDD" id="cd11386">
    <property type="entry name" value="MCP_signal"/>
    <property type="match status" value="1"/>
</dbReference>
<evidence type="ECO:0000256" key="2">
    <source>
        <dbReference type="ARBA" id="ARBA00022475"/>
    </source>
</evidence>
<dbReference type="KEGG" id="saca:FFV09_18150"/>
<dbReference type="InterPro" id="IPR004090">
    <property type="entry name" value="Chemotax_Me-accpt_rcpt"/>
</dbReference>
<dbReference type="Pfam" id="PF12729">
    <property type="entry name" value="4HB_MCP_1"/>
    <property type="match status" value="1"/>
</dbReference>
<dbReference type="RefSeq" id="WP_141449138.1">
    <property type="nucleotide sequence ID" value="NZ_CP041217.1"/>
</dbReference>
<sequence length="570" mass="62001">MRIFHNLKLRSKLFVLNAAAIIFLLLVGTVSFVYVNQMTANSRVMYEESLMKVKSINQVITNFNRIMADMLQMIINEGPEENRALNEHFQATFETNSKLLTSYKDFDLNAEEQAIYDTVMGSRKELRSFEDEVANAALDNRTSEAYQLYLTKLEPKKIETEALYVQLADLAEAAAKQSNEENIQAGAVSKTVSIISVTTAVVVLILLSLFIIRSITRPIRDLQHLMEQAADGDFTSVGTHLYRDEAGALTRSYNTMVQSLSGLVKRIAENAVTLAASSEQLLASSEQSAQTTQHIAGQIQDISSGTESQARGTAEISRTMEEMNIGIQRIAESASELAADSQDSERNVASGHDKLEEAIREMEQIHRSIGSLSEVVTSLNEKSASIGDITDTIKAIAEQTSLLSLNAAIEAARAGEEGRGFAVVAAEVKKLAEQTQESSASVSGLIQDIQSETKIAFQGMELSRNQAENGRVVMSDVSRVFDGIMSSTRHLSVQLHEVSAVTEEMSASSEQVLATVESTAVIAGSAKDMSQSVAAAADEQLASVQEVTGSAAYLSKLAQDLQTSIERFKI</sequence>
<reference evidence="11 12" key="1">
    <citation type="submission" date="2019-06" db="EMBL/GenBank/DDBJ databases">
        <title>Saccharibacillus brassicae sp. nov., an endophytic bacterium isolated from Chinese cabbage seeds (Brassica pekinensis).</title>
        <authorList>
            <person name="Jiang L."/>
            <person name="Lee J."/>
            <person name="Kim S.W."/>
        </authorList>
    </citation>
    <scope>NUCLEOTIDE SEQUENCE [LARGE SCALE GENOMIC DNA]</scope>
    <source>
        <strain evidence="12">KCTC 43072 / ATSA2</strain>
    </source>
</reference>
<keyword evidence="12" id="KW-1185">Reference proteome</keyword>
<dbReference type="InterPro" id="IPR004089">
    <property type="entry name" value="MCPsignal_dom"/>
</dbReference>
<accession>A0A4Y6V1R1</accession>
<evidence type="ECO:0000256" key="3">
    <source>
        <dbReference type="ARBA" id="ARBA00023136"/>
    </source>
</evidence>
<dbReference type="PRINTS" id="PR00260">
    <property type="entry name" value="CHEMTRNSDUCR"/>
</dbReference>
<feature type="domain" description="Methyl-accepting transducer" evidence="9">
    <location>
        <begin position="284"/>
        <end position="520"/>
    </location>
</feature>
<dbReference type="Pfam" id="PF00015">
    <property type="entry name" value="MCPsignal"/>
    <property type="match status" value="1"/>
</dbReference>
<dbReference type="SUPFAM" id="SSF58104">
    <property type="entry name" value="Methyl-accepting chemotaxis protein (MCP) signaling domain"/>
    <property type="match status" value="1"/>
</dbReference>
<comment type="similarity">
    <text evidence="5">Belongs to the methyl-accepting chemotaxis (MCP) protein family.</text>
</comment>
<dbReference type="GO" id="GO:0007165">
    <property type="term" value="P:signal transduction"/>
    <property type="evidence" value="ECO:0007669"/>
    <property type="project" value="UniProtKB-KW"/>
</dbReference>
<feature type="compositionally biased region" description="Polar residues" evidence="7">
    <location>
        <begin position="293"/>
        <end position="311"/>
    </location>
</feature>
<keyword evidence="8" id="KW-1133">Transmembrane helix</keyword>
<dbReference type="PANTHER" id="PTHR32089">
    <property type="entry name" value="METHYL-ACCEPTING CHEMOTAXIS PROTEIN MCPB"/>
    <property type="match status" value="1"/>
</dbReference>
<dbReference type="PROSITE" id="PS50111">
    <property type="entry name" value="CHEMOTAXIS_TRANSDUC_2"/>
    <property type="match status" value="1"/>
</dbReference>
<feature type="transmembrane region" description="Helical" evidence="8">
    <location>
        <begin position="12"/>
        <end position="35"/>
    </location>
</feature>